<evidence type="ECO:0000256" key="3">
    <source>
        <dbReference type="ARBA" id="ARBA00022475"/>
    </source>
</evidence>
<dbReference type="RefSeq" id="WP_170150347.1">
    <property type="nucleotide sequence ID" value="NZ_RBIM01000002.1"/>
</dbReference>
<accession>A0A495DKW2</accession>
<dbReference type="AlphaFoldDB" id="A0A495DKW2"/>
<protein>
    <submittedName>
        <fullName evidence="9">Membrane protein DedA with SNARE-associated domain</fullName>
    </submittedName>
</protein>
<dbReference type="InterPro" id="IPR032818">
    <property type="entry name" value="DedA-like"/>
</dbReference>
<keyword evidence="4 7" id="KW-0812">Transmembrane</keyword>
<dbReference type="Proteomes" id="UP000273675">
    <property type="component" value="Unassembled WGS sequence"/>
</dbReference>
<feature type="transmembrane region" description="Helical" evidence="7">
    <location>
        <begin position="100"/>
        <end position="121"/>
    </location>
</feature>
<evidence type="ECO:0000259" key="8">
    <source>
        <dbReference type="Pfam" id="PF09335"/>
    </source>
</evidence>
<dbReference type="Pfam" id="PF09335">
    <property type="entry name" value="VTT_dom"/>
    <property type="match status" value="1"/>
</dbReference>
<feature type="transmembrane region" description="Helical" evidence="7">
    <location>
        <begin position="133"/>
        <end position="160"/>
    </location>
</feature>
<evidence type="ECO:0000256" key="6">
    <source>
        <dbReference type="ARBA" id="ARBA00023136"/>
    </source>
</evidence>
<dbReference type="EMBL" id="RBIM01000002">
    <property type="protein sequence ID" value="RKR03222.1"/>
    <property type="molecule type" value="Genomic_DNA"/>
</dbReference>
<comment type="similarity">
    <text evidence="2 7">Belongs to the DedA family.</text>
</comment>
<keyword evidence="5 7" id="KW-1133">Transmembrane helix</keyword>
<evidence type="ECO:0000256" key="4">
    <source>
        <dbReference type="ARBA" id="ARBA00022692"/>
    </source>
</evidence>
<feature type="transmembrane region" description="Helical" evidence="7">
    <location>
        <begin position="172"/>
        <end position="192"/>
    </location>
</feature>
<reference evidence="9 10" key="1">
    <citation type="submission" date="2018-10" db="EMBL/GenBank/DDBJ databases">
        <title>Genomic Encyclopedia of Type Strains, Phase IV (KMG-IV): sequencing the most valuable type-strain genomes for metagenomic binning, comparative biology and taxonomic classification.</title>
        <authorList>
            <person name="Goeker M."/>
        </authorList>
    </citation>
    <scope>NUCLEOTIDE SEQUENCE [LARGE SCALE GENOMIC DNA]</scope>
    <source>
        <strain evidence="9 10">DSM 4734</strain>
    </source>
</reference>
<feature type="transmembrane region" description="Helical" evidence="7">
    <location>
        <begin position="46"/>
        <end position="67"/>
    </location>
</feature>
<organism evidence="9 10">
    <name type="scientific">Maricaulis maris</name>
    <dbReference type="NCBI Taxonomy" id="74318"/>
    <lineage>
        <taxon>Bacteria</taxon>
        <taxon>Pseudomonadati</taxon>
        <taxon>Pseudomonadota</taxon>
        <taxon>Alphaproteobacteria</taxon>
        <taxon>Maricaulales</taxon>
        <taxon>Maricaulaceae</taxon>
        <taxon>Maricaulis</taxon>
    </lineage>
</organism>
<comment type="caution">
    <text evidence="9">The sequence shown here is derived from an EMBL/GenBank/DDBJ whole genome shotgun (WGS) entry which is preliminary data.</text>
</comment>
<dbReference type="InterPro" id="IPR032816">
    <property type="entry name" value="VTT_dom"/>
</dbReference>
<keyword evidence="6 7" id="KW-0472">Membrane</keyword>
<evidence type="ECO:0000313" key="10">
    <source>
        <dbReference type="Proteomes" id="UP000273675"/>
    </source>
</evidence>
<evidence type="ECO:0000256" key="2">
    <source>
        <dbReference type="ARBA" id="ARBA00010792"/>
    </source>
</evidence>
<sequence>MDSSEPWLLASLFGGAFLDSLPGPCLFVFGEVFFVLAGTLLHDTGSLWPVVAVFAGALSADQIGYVLGARVAAPLRRLVLATARRRAAYRRAQRGLQRRTLVFVAISRLLGPVAWITPALAGSLRISRLRFSLGSLIGVFVGVGQFVLYGWLLAAGAVAAGVNLGGFLADHAGLMLLVGNAVVLVGLVSWRWSASRRARLQ</sequence>
<evidence type="ECO:0000313" key="9">
    <source>
        <dbReference type="EMBL" id="RKR03222.1"/>
    </source>
</evidence>
<dbReference type="PANTHER" id="PTHR30353:SF15">
    <property type="entry name" value="INNER MEMBRANE PROTEIN YABI"/>
    <property type="match status" value="1"/>
</dbReference>
<evidence type="ECO:0000256" key="5">
    <source>
        <dbReference type="ARBA" id="ARBA00022989"/>
    </source>
</evidence>
<feature type="domain" description="VTT" evidence="8">
    <location>
        <begin position="30"/>
        <end position="151"/>
    </location>
</feature>
<gene>
    <name evidence="9" type="ORF">C7435_1174</name>
</gene>
<keyword evidence="3 7" id="KW-1003">Cell membrane</keyword>
<proteinExistence type="inferred from homology"/>
<evidence type="ECO:0000256" key="7">
    <source>
        <dbReference type="RuleBase" id="RU367016"/>
    </source>
</evidence>
<evidence type="ECO:0000256" key="1">
    <source>
        <dbReference type="ARBA" id="ARBA00004651"/>
    </source>
</evidence>
<name>A0A495DKW2_9PROT</name>
<comment type="subcellular location">
    <subcellularLocation>
        <location evidence="1 7">Cell membrane</location>
        <topology evidence="1 7">Multi-pass membrane protein</topology>
    </subcellularLocation>
</comment>
<dbReference type="PANTHER" id="PTHR30353">
    <property type="entry name" value="INNER MEMBRANE PROTEIN DEDA-RELATED"/>
    <property type="match status" value="1"/>
</dbReference>
<dbReference type="GO" id="GO:0005886">
    <property type="term" value="C:plasma membrane"/>
    <property type="evidence" value="ECO:0007669"/>
    <property type="project" value="UniProtKB-SubCell"/>
</dbReference>